<dbReference type="InterPro" id="IPR003770">
    <property type="entry name" value="MLTG-like"/>
</dbReference>
<feature type="site" description="Important for catalytic activity" evidence="7">
    <location>
        <position position="271"/>
    </location>
</feature>
<evidence type="ECO:0000256" key="4">
    <source>
        <dbReference type="ARBA" id="ARBA00023136"/>
    </source>
</evidence>
<comment type="subcellular location">
    <subcellularLocation>
        <location evidence="7">Cell membrane</location>
        <topology evidence="7">Single-pass membrane protein</topology>
    </subcellularLocation>
</comment>
<dbReference type="Gene3D" id="3.30.1490.480">
    <property type="entry name" value="Endolytic murein transglycosylase"/>
    <property type="match status" value="1"/>
</dbReference>
<organism evidence="9 10">
    <name type="scientific">Gehongia tenuis</name>
    <dbReference type="NCBI Taxonomy" id="2763655"/>
    <lineage>
        <taxon>Bacteria</taxon>
        <taxon>Bacillati</taxon>
        <taxon>Bacillota</taxon>
        <taxon>Clostridia</taxon>
        <taxon>Christensenellales</taxon>
        <taxon>Christensenellaceae</taxon>
        <taxon>Gehongia</taxon>
    </lineage>
</organism>
<keyword evidence="1 7" id="KW-1003">Cell membrane</keyword>
<dbReference type="GO" id="GO:0005886">
    <property type="term" value="C:plasma membrane"/>
    <property type="evidence" value="ECO:0007669"/>
    <property type="project" value="UniProtKB-SubCell"/>
</dbReference>
<dbReference type="AlphaFoldDB" id="A0A926HKL9"/>
<keyword evidence="5 7" id="KW-0456">Lyase</keyword>
<evidence type="ECO:0000256" key="6">
    <source>
        <dbReference type="ARBA" id="ARBA00023316"/>
    </source>
</evidence>
<keyword evidence="3 7" id="KW-1133">Transmembrane helix</keyword>
<evidence type="ECO:0000256" key="5">
    <source>
        <dbReference type="ARBA" id="ARBA00023239"/>
    </source>
</evidence>
<dbReference type="PANTHER" id="PTHR30518:SF2">
    <property type="entry name" value="ENDOLYTIC MUREIN TRANSGLYCOSYLASE"/>
    <property type="match status" value="1"/>
</dbReference>
<feature type="region of interest" description="Disordered" evidence="8">
    <location>
        <begin position="1"/>
        <end position="27"/>
    </location>
</feature>
<feature type="compositionally biased region" description="Low complexity" evidence="8">
    <location>
        <begin position="10"/>
        <end position="24"/>
    </location>
</feature>
<evidence type="ECO:0000256" key="3">
    <source>
        <dbReference type="ARBA" id="ARBA00022989"/>
    </source>
</evidence>
<evidence type="ECO:0000313" key="10">
    <source>
        <dbReference type="Proteomes" id="UP000623172"/>
    </source>
</evidence>
<dbReference type="GO" id="GO:0071555">
    <property type="term" value="P:cell wall organization"/>
    <property type="evidence" value="ECO:0007669"/>
    <property type="project" value="UniProtKB-KW"/>
</dbReference>
<dbReference type="PANTHER" id="PTHR30518">
    <property type="entry name" value="ENDOLYTIC MUREIN TRANSGLYCOSYLASE"/>
    <property type="match status" value="1"/>
</dbReference>
<comment type="caution">
    <text evidence="9">The sequence shown here is derived from an EMBL/GenBank/DDBJ whole genome shotgun (WGS) entry which is preliminary data.</text>
</comment>
<dbReference type="CDD" id="cd08010">
    <property type="entry name" value="MltG_like"/>
    <property type="match status" value="1"/>
</dbReference>
<feature type="transmembrane region" description="Helical" evidence="7">
    <location>
        <begin position="40"/>
        <end position="59"/>
    </location>
</feature>
<comment type="function">
    <text evidence="7">Functions as a peptidoglycan terminase that cleaves nascent peptidoglycan strands endolytically to terminate their elongation.</text>
</comment>
<name>A0A926HKL9_9FIRM</name>
<dbReference type="EC" id="4.2.2.29" evidence="7"/>
<keyword evidence="10" id="KW-1185">Reference proteome</keyword>
<proteinExistence type="inferred from homology"/>
<dbReference type="RefSeq" id="WP_249315213.1">
    <property type="nucleotide sequence ID" value="NZ_JACRSR010000001.1"/>
</dbReference>
<dbReference type="GO" id="GO:0008932">
    <property type="term" value="F:lytic endotransglycosylase activity"/>
    <property type="evidence" value="ECO:0007669"/>
    <property type="project" value="UniProtKB-UniRule"/>
</dbReference>
<comment type="similarity">
    <text evidence="7">Belongs to the transglycosylase MltG family.</text>
</comment>
<sequence length="400" mass="45110">MPEVKIAPGKSNQTSKSKPSQTKPSHGETAVRSVWKVVRAILVFITSLVLVVGVVYQGWQFVYNRYFAPSDASDNTPVMVSISRGSSINTVASALYEAGVVRNKGIFKYYVELTDRGADLKAGNYQLSRGMTMDEIISELTSGEASSNVTTFLVTEGQNVEIMAQSLVRQGVLKNTDEFLALCKNPEIFREDYDFIDTLMNEDTSQRKYILEGYLFPAKYEIYLDSTAEDIIRRMLDKTDSVLTDIYRSRAEELDMSVDEVLTLASLIEKESKTADFKKVSAVFHNRLKRDMNLESCVTVQYILNTHRLNLTNEDISVDSPYNTYKNKGLPEGPIANPGQAAIEAALYPDEDFRSEGYLFFCVKEPTSGELYFSKTAAEHQRATEEFRPLWEQYDQSQGN</sequence>
<evidence type="ECO:0000256" key="8">
    <source>
        <dbReference type="SAM" id="MobiDB-lite"/>
    </source>
</evidence>
<evidence type="ECO:0000313" key="9">
    <source>
        <dbReference type="EMBL" id="MBC8531137.1"/>
    </source>
</evidence>
<dbReference type="Proteomes" id="UP000623172">
    <property type="component" value="Unassembled WGS sequence"/>
</dbReference>
<evidence type="ECO:0000256" key="2">
    <source>
        <dbReference type="ARBA" id="ARBA00022692"/>
    </source>
</evidence>
<accession>A0A926HKL9</accession>
<gene>
    <name evidence="7 9" type="primary">mltG</name>
    <name evidence="9" type="ORF">H8696_04660</name>
</gene>
<keyword evidence="6 7" id="KW-0961">Cell wall biogenesis/degradation</keyword>
<dbReference type="GO" id="GO:0009252">
    <property type="term" value="P:peptidoglycan biosynthetic process"/>
    <property type="evidence" value="ECO:0007669"/>
    <property type="project" value="UniProtKB-UniRule"/>
</dbReference>
<evidence type="ECO:0000256" key="1">
    <source>
        <dbReference type="ARBA" id="ARBA00022475"/>
    </source>
</evidence>
<evidence type="ECO:0000256" key="7">
    <source>
        <dbReference type="HAMAP-Rule" id="MF_02065"/>
    </source>
</evidence>
<reference evidence="9" key="1">
    <citation type="submission" date="2020-08" db="EMBL/GenBank/DDBJ databases">
        <title>Genome public.</title>
        <authorList>
            <person name="Liu C."/>
            <person name="Sun Q."/>
        </authorList>
    </citation>
    <scope>NUCLEOTIDE SEQUENCE</scope>
    <source>
        <strain evidence="9">NSJ-53</strain>
    </source>
</reference>
<comment type="catalytic activity">
    <reaction evidence="7">
        <text>a peptidoglycan chain = a peptidoglycan chain with N-acetyl-1,6-anhydromuramyl-[peptide] at the reducing end + a peptidoglycan chain with N-acetylglucosamine at the non-reducing end.</text>
        <dbReference type="EC" id="4.2.2.29"/>
    </reaction>
</comment>
<dbReference type="HAMAP" id="MF_02065">
    <property type="entry name" value="MltG"/>
    <property type="match status" value="1"/>
</dbReference>
<dbReference type="EMBL" id="JACRSR010000001">
    <property type="protein sequence ID" value="MBC8531137.1"/>
    <property type="molecule type" value="Genomic_DNA"/>
</dbReference>
<keyword evidence="4 7" id="KW-0472">Membrane</keyword>
<keyword evidence="2 7" id="KW-0812">Transmembrane</keyword>
<protein>
    <recommendedName>
        <fullName evidence="7">Endolytic murein transglycosylase</fullName>
        <ecNumber evidence="7">4.2.2.29</ecNumber>
    </recommendedName>
    <alternativeName>
        <fullName evidence="7">Peptidoglycan lytic transglycosylase</fullName>
    </alternativeName>
    <alternativeName>
        <fullName evidence="7">Peptidoglycan polymerization terminase</fullName>
    </alternativeName>
</protein>
<dbReference type="NCBIfam" id="TIGR00247">
    <property type="entry name" value="endolytic transglycosylase MltG"/>
    <property type="match status" value="1"/>
</dbReference>
<dbReference type="Pfam" id="PF02618">
    <property type="entry name" value="YceG"/>
    <property type="match status" value="1"/>
</dbReference>